<keyword evidence="2" id="KW-1185">Reference proteome</keyword>
<proteinExistence type="predicted"/>
<accession>A0ACD0WDP0</accession>
<dbReference type="Proteomes" id="UP000326582">
    <property type="component" value="Chromosome 1"/>
</dbReference>
<reference evidence="2" key="1">
    <citation type="journal article" date="2019" name="MBio">
        <title>Comparative genomics for the elucidation of multidrug resistance (MDR) in Candida lusitaniae.</title>
        <authorList>
            <person name="Kannan A."/>
            <person name="Asner S.A."/>
            <person name="Trachsel E."/>
            <person name="Kelly S."/>
            <person name="Parker J."/>
            <person name="Sanglard D."/>
        </authorList>
    </citation>
    <scope>NUCLEOTIDE SEQUENCE [LARGE SCALE GENOMIC DNA]</scope>
    <source>
        <strain evidence="2">P1</strain>
    </source>
</reference>
<organism evidence="1 2">
    <name type="scientific">Clavispora lusitaniae</name>
    <name type="common">Candida lusitaniae</name>
    <dbReference type="NCBI Taxonomy" id="36911"/>
    <lineage>
        <taxon>Eukaryota</taxon>
        <taxon>Fungi</taxon>
        <taxon>Dikarya</taxon>
        <taxon>Ascomycota</taxon>
        <taxon>Saccharomycotina</taxon>
        <taxon>Pichiomycetes</taxon>
        <taxon>Metschnikowiaceae</taxon>
        <taxon>Clavispora</taxon>
    </lineage>
</organism>
<gene>
    <name evidence="1" type="ORF">EJF14_10469</name>
</gene>
<dbReference type="EMBL" id="CP038484">
    <property type="protein sequence ID" value="QFZ25375.1"/>
    <property type="molecule type" value="Genomic_DNA"/>
</dbReference>
<evidence type="ECO:0000313" key="1">
    <source>
        <dbReference type="EMBL" id="QFZ25375.1"/>
    </source>
</evidence>
<sequence>MAENIDAASFASILAGVRQMREEYDTRPPSENQANQNQNQNHTSQNQANRPNQTNQNQTNQNQNQTNQANQNQNQAQITQPGQANRISPGLHPSIHQPNHLRERQTSRQSSPSPRGTPGHSTRQTSRPPPSAAAIQVAPSQKGNPLLDSSQMKLTPWAYSSDILSDYYISATVQVLFLSLKYHRLRPEYVWRRIEKLKGSLVGQKDDTLRVLLVVVDIDAPQESLRHLSGICVKHDLALVVAWSFEEAGTYVACLKQHEQTRSHVGSSLQGVRKGDYNSSVVGALTTVRAVNRTDVAGLLAHCRSFKEIVLRSAVGGVSVPGIGERKQQTLHDAFTEPFVWNKE</sequence>
<name>A0ACD0WDP0_CLALS</name>
<protein>
    <submittedName>
        <fullName evidence="1">DNA excision repair protein</fullName>
    </submittedName>
</protein>
<evidence type="ECO:0000313" key="2">
    <source>
        <dbReference type="Proteomes" id="UP000326582"/>
    </source>
</evidence>